<dbReference type="AlphaFoldDB" id="A0A8X6IV89"/>
<proteinExistence type="predicted"/>
<evidence type="ECO:0000313" key="1">
    <source>
        <dbReference type="EMBL" id="GFR01733.1"/>
    </source>
</evidence>
<comment type="caution">
    <text evidence="1">The sequence shown here is derived from an EMBL/GenBank/DDBJ whole genome shotgun (WGS) entry which is preliminary data.</text>
</comment>
<reference evidence="1" key="1">
    <citation type="submission" date="2020-07" db="EMBL/GenBank/DDBJ databases">
        <title>Multicomponent nature underlies the extraordinary mechanical properties of spider dragline silk.</title>
        <authorList>
            <person name="Kono N."/>
            <person name="Nakamura H."/>
            <person name="Mori M."/>
            <person name="Yoshida Y."/>
            <person name="Ohtoshi R."/>
            <person name="Malay A.D."/>
            <person name="Moran D.A.P."/>
            <person name="Tomita M."/>
            <person name="Numata K."/>
            <person name="Arakawa K."/>
        </authorList>
    </citation>
    <scope>NUCLEOTIDE SEQUENCE</scope>
</reference>
<gene>
    <name evidence="1" type="ORF">TNCT_158491</name>
</gene>
<dbReference type="Proteomes" id="UP000887116">
    <property type="component" value="Unassembled WGS sequence"/>
</dbReference>
<evidence type="ECO:0000313" key="2">
    <source>
        <dbReference type="Proteomes" id="UP000887116"/>
    </source>
</evidence>
<dbReference type="EMBL" id="BMAO01005490">
    <property type="protein sequence ID" value="GFR01733.1"/>
    <property type="molecule type" value="Genomic_DNA"/>
</dbReference>
<sequence length="82" mass="9505">MEYYKTVEEEEIDEIKSSLAATDSFLQDLESNSGTSRNDVVEKLNVTIQKQLPGQKYDYKSIDWILNDDEAVQYPIEFHPDS</sequence>
<keyword evidence="2" id="KW-1185">Reference proteome</keyword>
<protein>
    <submittedName>
        <fullName evidence="1">Uncharacterized protein</fullName>
    </submittedName>
</protein>
<organism evidence="1 2">
    <name type="scientific">Trichonephila clavata</name>
    <name type="common">Joro spider</name>
    <name type="synonym">Nephila clavata</name>
    <dbReference type="NCBI Taxonomy" id="2740835"/>
    <lineage>
        <taxon>Eukaryota</taxon>
        <taxon>Metazoa</taxon>
        <taxon>Ecdysozoa</taxon>
        <taxon>Arthropoda</taxon>
        <taxon>Chelicerata</taxon>
        <taxon>Arachnida</taxon>
        <taxon>Araneae</taxon>
        <taxon>Araneomorphae</taxon>
        <taxon>Entelegynae</taxon>
        <taxon>Araneoidea</taxon>
        <taxon>Nephilidae</taxon>
        <taxon>Trichonephila</taxon>
    </lineage>
</organism>
<name>A0A8X6IV89_TRICU</name>
<accession>A0A8X6IV89</accession>